<evidence type="ECO:0000313" key="3">
    <source>
        <dbReference type="Proteomes" id="UP001218188"/>
    </source>
</evidence>
<name>A0AAD6S6T9_9AGAR</name>
<sequence>MADGETHRGHQNNLAPHNPSKNIVEDAWKSSSTALSSIALHRFALKFTVTQNAKIERRAFLVDQCRKRYHRHGTLKAHRDLDFARHSLTKARTIPPGIPPNCPIVLRNGRFEVVEPQPDHAIEHDTIAESEDDDMFAVNAAFLRLSAAVRRTQLELDAVLGTGIDSVHSELDDAGLLADPTALLARLDTVASNVLKVERIRGSQSG</sequence>
<feature type="region of interest" description="Disordered" evidence="1">
    <location>
        <begin position="1"/>
        <end position="21"/>
    </location>
</feature>
<dbReference type="EMBL" id="JARJCM010000220">
    <property type="protein sequence ID" value="KAJ7021914.1"/>
    <property type="molecule type" value="Genomic_DNA"/>
</dbReference>
<proteinExistence type="predicted"/>
<evidence type="ECO:0000256" key="1">
    <source>
        <dbReference type="SAM" id="MobiDB-lite"/>
    </source>
</evidence>
<protein>
    <submittedName>
        <fullName evidence="2">Uncharacterized protein</fullName>
    </submittedName>
</protein>
<evidence type="ECO:0000313" key="2">
    <source>
        <dbReference type="EMBL" id="KAJ7021914.1"/>
    </source>
</evidence>
<organism evidence="2 3">
    <name type="scientific">Mycena alexandri</name>
    <dbReference type="NCBI Taxonomy" id="1745969"/>
    <lineage>
        <taxon>Eukaryota</taxon>
        <taxon>Fungi</taxon>
        <taxon>Dikarya</taxon>
        <taxon>Basidiomycota</taxon>
        <taxon>Agaricomycotina</taxon>
        <taxon>Agaricomycetes</taxon>
        <taxon>Agaricomycetidae</taxon>
        <taxon>Agaricales</taxon>
        <taxon>Marasmiineae</taxon>
        <taxon>Mycenaceae</taxon>
        <taxon>Mycena</taxon>
    </lineage>
</organism>
<feature type="compositionally biased region" description="Polar residues" evidence="1">
    <location>
        <begin position="11"/>
        <end position="21"/>
    </location>
</feature>
<comment type="caution">
    <text evidence="2">The sequence shown here is derived from an EMBL/GenBank/DDBJ whole genome shotgun (WGS) entry which is preliminary data.</text>
</comment>
<reference evidence="2" key="1">
    <citation type="submission" date="2023-03" db="EMBL/GenBank/DDBJ databases">
        <title>Massive genome expansion in bonnet fungi (Mycena s.s.) driven by repeated elements and novel gene families across ecological guilds.</title>
        <authorList>
            <consortium name="Lawrence Berkeley National Laboratory"/>
            <person name="Harder C.B."/>
            <person name="Miyauchi S."/>
            <person name="Viragh M."/>
            <person name="Kuo A."/>
            <person name="Thoen E."/>
            <person name="Andreopoulos B."/>
            <person name="Lu D."/>
            <person name="Skrede I."/>
            <person name="Drula E."/>
            <person name="Henrissat B."/>
            <person name="Morin E."/>
            <person name="Kohler A."/>
            <person name="Barry K."/>
            <person name="LaButti K."/>
            <person name="Morin E."/>
            <person name="Salamov A."/>
            <person name="Lipzen A."/>
            <person name="Mereny Z."/>
            <person name="Hegedus B."/>
            <person name="Baldrian P."/>
            <person name="Stursova M."/>
            <person name="Weitz H."/>
            <person name="Taylor A."/>
            <person name="Grigoriev I.V."/>
            <person name="Nagy L.G."/>
            <person name="Martin F."/>
            <person name="Kauserud H."/>
        </authorList>
    </citation>
    <scope>NUCLEOTIDE SEQUENCE</scope>
    <source>
        <strain evidence="2">CBHHK200</strain>
    </source>
</reference>
<gene>
    <name evidence="2" type="ORF">C8F04DRAFT_1273130</name>
</gene>
<dbReference type="Proteomes" id="UP001218188">
    <property type="component" value="Unassembled WGS sequence"/>
</dbReference>
<accession>A0AAD6S6T9</accession>
<dbReference type="AlphaFoldDB" id="A0AAD6S6T9"/>
<keyword evidence="3" id="KW-1185">Reference proteome</keyword>